<dbReference type="Pfam" id="PF07690">
    <property type="entry name" value="MFS_1"/>
    <property type="match status" value="1"/>
</dbReference>
<sequence length="401" mass="44158">MEKLKMSKIEKHKMSIFVVLNLLLTIGMNLGHPVTPTLIKSLGLPPRVFGISFAAMCFSNFIFALVWSNVANGMKKSRILMISAIGYALTQIMFGYSTTELQIYGARLLSGIFAGGFQVGLMSYVVNESPEDSQARYITINSILISVGAALGFFLGGMIGDISVRLTFVIQAILDVVVGVAMYLLLGPYESVEEHLELSMIKDSNPLNIVKKSKHLLRDIILILMIVNLVSSIGVTLFDQSFNYYIKDIFNFKPSQNGLIKAVTGVFALVLNVILIRMGRKKKGQESILIVVLLIMGVTSLWVANLRTAAMFVGISLIWFGVYTMMIPLLQNSIIARKHSVEEGNQISGLYNSVLMLGKIAGALLTSYTYSKNPLSPFWVAGVTFLFSGCLLIFGKKKYQS</sequence>
<evidence type="ECO:0000256" key="4">
    <source>
        <dbReference type="ARBA" id="ARBA00022692"/>
    </source>
</evidence>
<evidence type="ECO:0000256" key="7">
    <source>
        <dbReference type="SAM" id="Phobius"/>
    </source>
</evidence>
<evidence type="ECO:0000313" key="9">
    <source>
        <dbReference type="EMBL" id="QNN61121.1"/>
    </source>
</evidence>
<feature type="transmembrane region" description="Helical" evidence="7">
    <location>
        <begin position="350"/>
        <end position="370"/>
    </location>
</feature>
<evidence type="ECO:0000313" key="10">
    <source>
        <dbReference type="Proteomes" id="UP000515928"/>
    </source>
</evidence>
<feature type="transmembrane region" description="Helical" evidence="7">
    <location>
        <begin position="310"/>
        <end position="330"/>
    </location>
</feature>
<protein>
    <submittedName>
        <fullName evidence="9">MFS transporter</fullName>
    </submittedName>
</protein>
<dbReference type="GO" id="GO:0022857">
    <property type="term" value="F:transmembrane transporter activity"/>
    <property type="evidence" value="ECO:0007669"/>
    <property type="project" value="InterPro"/>
</dbReference>
<dbReference type="InterPro" id="IPR050171">
    <property type="entry name" value="MFS_Transporters"/>
</dbReference>
<keyword evidence="10" id="KW-1185">Reference proteome</keyword>
<feature type="transmembrane region" description="Helical" evidence="7">
    <location>
        <begin position="166"/>
        <end position="186"/>
    </location>
</feature>
<dbReference type="InterPro" id="IPR020846">
    <property type="entry name" value="MFS_dom"/>
</dbReference>
<accession>A0A7G9RZU6</accession>
<dbReference type="SUPFAM" id="SSF103473">
    <property type="entry name" value="MFS general substrate transporter"/>
    <property type="match status" value="1"/>
</dbReference>
<feature type="domain" description="Major facilitator superfamily (MFS) profile" evidence="8">
    <location>
        <begin position="13"/>
        <end position="400"/>
    </location>
</feature>
<evidence type="ECO:0000259" key="8">
    <source>
        <dbReference type="PROSITE" id="PS50850"/>
    </source>
</evidence>
<dbReference type="PANTHER" id="PTHR23517:SF3">
    <property type="entry name" value="INTEGRAL MEMBRANE TRANSPORT PROTEIN"/>
    <property type="match status" value="1"/>
</dbReference>
<feature type="transmembrane region" description="Helical" evidence="7">
    <location>
        <begin position="376"/>
        <end position="395"/>
    </location>
</feature>
<dbReference type="Gene3D" id="1.20.1250.20">
    <property type="entry name" value="MFS general substrate transporter like domains"/>
    <property type="match status" value="1"/>
</dbReference>
<name>A0A7G9RZU6_9FIRM</name>
<gene>
    <name evidence="9" type="ORF">H9L01_01795</name>
</gene>
<keyword evidence="6 7" id="KW-0472">Membrane</keyword>
<organism evidence="9 10">
    <name type="scientific">Erysipelothrix inopinata</name>
    <dbReference type="NCBI Taxonomy" id="225084"/>
    <lineage>
        <taxon>Bacteria</taxon>
        <taxon>Bacillati</taxon>
        <taxon>Bacillota</taxon>
        <taxon>Erysipelotrichia</taxon>
        <taxon>Erysipelotrichales</taxon>
        <taxon>Erysipelotrichaceae</taxon>
        <taxon>Erysipelothrix</taxon>
    </lineage>
</organism>
<dbReference type="InterPro" id="IPR036259">
    <property type="entry name" value="MFS_trans_sf"/>
</dbReference>
<comment type="subcellular location">
    <subcellularLocation>
        <location evidence="1">Cell membrane</location>
        <topology evidence="1">Multi-pass membrane protein</topology>
    </subcellularLocation>
</comment>
<evidence type="ECO:0000256" key="5">
    <source>
        <dbReference type="ARBA" id="ARBA00022989"/>
    </source>
</evidence>
<feature type="transmembrane region" description="Helical" evidence="7">
    <location>
        <begin position="47"/>
        <end position="67"/>
    </location>
</feature>
<keyword evidence="4 7" id="KW-0812">Transmembrane</keyword>
<dbReference type="Proteomes" id="UP000515928">
    <property type="component" value="Chromosome"/>
</dbReference>
<keyword evidence="5 7" id="KW-1133">Transmembrane helix</keyword>
<reference evidence="9 10" key="1">
    <citation type="submission" date="2020-08" db="EMBL/GenBank/DDBJ databases">
        <title>Genome sequence of Erysipelothrix inopinata DSM 15511T.</title>
        <authorList>
            <person name="Hyun D.-W."/>
            <person name="Bae J.-W."/>
        </authorList>
    </citation>
    <scope>NUCLEOTIDE SEQUENCE [LARGE SCALE GENOMIC DNA]</scope>
    <source>
        <strain evidence="9 10">DSM 15511</strain>
    </source>
</reference>
<feature type="transmembrane region" description="Helical" evidence="7">
    <location>
        <begin position="104"/>
        <end position="126"/>
    </location>
</feature>
<feature type="transmembrane region" description="Helical" evidence="7">
    <location>
        <begin position="220"/>
        <end position="238"/>
    </location>
</feature>
<dbReference type="InterPro" id="IPR001958">
    <property type="entry name" value="Tet-R_TetA/multi-R_MdtG-like"/>
</dbReference>
<feature type="transmembrane region" description="Helical" evidence="7">
    <location>
        <begin position="288"/>
        <end position="304"/>
    </location>
</feature>
<feature type="transmembrane region" description="Helical" evidence="7">
    <location>
        <begin position="138"/>
        <end position="160"/>
    </location>
</feature>
<dbReference type="RefSeq" id="WP_187534258.1">
    <property type="nucleotide sequence ID" value="NZ_CBCSHU010000001.1"/>
</dbReference>
<proteinExistence type="predicted"/>
<evidence type="ECO:0000256" key="6">
    <source>
        <dbReference type="ARBA" id="ARBA00023136"/>
    </source>
</evidence>
<evidence type="ECO:0000256" key="1">
    <source>
        <dbReference type="ARBA" id="ARBA00004651"/>
    </source>
</evidence>
<dbReference type="PROSITE" id="PS50850">
    <property type="entry name" value="MFS"/>
    <property type="match status" value="1"/>
</dbReference>
<keyword evidence="2" id="KW-0813">Transport</keyword>
<dbReference type="KEGG" id="eio:H9L01_01795"/>
<keyword evidence="3" id="KW-1003">Cell membrane</keyword>
<evidence type="ECO:0000256" key="2">
    <source>
        <dbReference type="ARBA" id="ARBA00022448"/>
    </source>
</evidence>
<dbReference type="PANTHER" id="PTHR23517">
    <property type="entry name" value="RESISTANCE PROTEIN MDTM, PUTATIVE-RELATED-RELATED"/>
    <property type="match status" value="1"/>
</dbReference>
<feature type="transmembrane region" description="Helical" evidence="7">
    <location>
        <begin position="258"/>
        <end position="276"/>
    </location>
</feature>
<dbReference type="InterPro" id="IPR011701">
    <property type="entry name" value="MFS"/>
</dbReference>
<dbReference type="PRINTS" id="PR01035">
    <property type="entry name" value="TCRTETA"/>
</dbReference>
<evidence type="ECO:0000256" key="3">
    <source>
        <dbReference type="ARBA" id="ARBA00022475"/>
    </source>
</evidence>
<dbReference type="EMBL" id="CP060715">
    <property type="protein sequence ID" value="QNN61121.1"/>
    <property type="molecule type" value="Genomic_DNA"/>
</dbReference>
<dbReference type="GO" id="GO:0005886">
    <property type="term" value="C:plasma membrane"/>
    <property type="evidence" value="ECO:0007669"/>
    <property type="project" value="UniProtKB-SubCell"/>
</dbReference>
<dbReference type="AlphaFoldDB" id="A0A7G9RZU6"/>
<feature type="transmembrane region" description="Helical" evidence="7">
    <location>
        <begin position="79"/>
        <end position="98"/>
    </location>
</feature>